<feature type="transmembrane region" description="Helical" evidence="1">
    <location>
        <begin position="598"/>
        <end position="619"/>
    </location>
</feature>
<evidence type="ECO:0000313" key="4">
    <source>
        <dbReference type="RefSeq" id="XP_022287413.1"/>
    </source>
</evidence>
<dbReference type="InterPro" id="IPR023298">
    <property type="entry name" value="ATPase_P-typ_TM_dom_sf"/>
</dbReference>
<feature type="transmembrane region" description="Helical" evidence="1">
    <location>
        <begin position="7"/>
        <end position="24"/>
    </location>
</feature>
<keyword evidence="2" id="KW-1185">Reference proteome</keyword>
<proteinExistence type="predicted"/>
<feature type="transmembrane region" description="Helical" evidence="1">
    <location>
        <begin position="36"/>
        <end position="56"/>
    </location>
</feature>
<feature type="transmembrane region" description="Helical" evidence="1">
    <location>
        <begin position="466"/>
        <end position="482"/>
    </location>
</feature>
<reference evidence="3 4" key="1">
    <citation type="submission" date="2025-04" db="UniProtKB">
        <authorList>
            <consortium name="RefSeq"/>
        </authorList>
    </citation>
    <scope>IDENTIFICATION</scope>
    <source>
        <tissue evidence="3 4">Whole sample</tissue>
    </source>
</reference>
<name>A0A8B8AA34_CRAVI</name>
<dbReference type="AlphaFoldDB" id="A0A8B8AA34"/>
<dbReference type="KEGG" id="cvn:111100093"/>
<keyword evidence="1" id="KW-0472">Membrane</keyword>
<gene>
    <name evidence="3 4" type="primary">LOC111100093</name>
</gene>
<accession>A0A8B8AA34</accession>
<evidence type="ECO:0000313" key="2">
    <source>
        <dbReference type="Proteomes" id="UP000694844"/>
    </source>
</evidence>
<evidence type="ECO:0000256" key="1">
    <source>
        <dbReference type="SAM" id="Phobius"/>
    </source>
</evidence>
<sequence>MNRNKRVFIFFGIWILLSFFAILLNVLNVDWTKTNYINGIIIIVVLGVLQGSVMEFPMQTVATLLIGGDTRDPAKARCDRFTLLLNYNLLALSKDEIEDCLDNMFQAFMGNLSPNVSAVLVSATGPQELKDYEIEVVQKFRSLIYDQLFQEGVSFAKNDLDTINSAHLEHLWKLYEDVEKSVFVREYLHDICDRFAREFMVVHRVNRVLRKCGQYQDLMLLSEGDDLAFTYCDRVYYGSDARPYSEPLFHDSEDVNNIFGRKFDYTLVLDGDTGVPDGCVYDLLSIAAANPERGIIQPAIKLYCNDQTDTVFMHIEAMRQSIYEPMTNAVMALFGQSAYFGKAMIKNKIYIDRVIGTRESPIERVPIDVLSHDTFEAALLQPLYAGSVYLLEAPSYNFVTWNIRERRWNRGEVLLAMYFWKNAVGRLMRWIQRKVKRDRFNATKLRTESHLDFVSSFIAYAALRQMMMKPFLLLYVLIHISVHLRYRYASIIIVMFLVLVFPKFATCNKENYKYVLIETIASIFQFTPEAIVGCVRLVKAVQANLGANIKWIPQRAVEDEFKASNCFLSSLKHLWGYSVFAIFSGITVILFVEQALLLLVMLITLFFLPLYTGVTSLPYSKKEEGHFYAANVEIATGAANTPGIYRSTEEPGCINIGFDDDKHSVV</sequence>
<dbReference type="RefSeq" id="XP_022287412.1">
    <property type="nucleotide sequence ID" value="XM_022431704.1"/>
</dbReference>
<keyword evidence="1" id="KW-0812">Transmembrane</keyword>
<dbReference type="GeneID" id="111100093"/>
<keyword evidence="1" id="KW-1133">Transmembrane helix</keyword>
<organism evidence="2 4">
    <name type="scientific">Crassostrea virginica</name>
    <name type="common">Eastern oyster</name>
    <dbReference type="NCBI Taxonomy" id="6565"/>
    <lineage>
        <taxon>Eukaryota</taxon>
        <taxon>Metazoa</taxon>
        <taxon>Spiralia</taxon>
        <taxon>Lophotrochozoa</taxon>
        <taxon>Mollusca</taxon>
        <taxon>Bivalvia</taxon>
        <taxon>Autobranchia</taxon>
        <taxon>Pteriomorphia</taxon>
        <taxon>Ostreida</taxon>
        <taxon>Ostreoidea</taxon>
        <taxon>Ostreidae</taxon>
        <taxon>Crassostrea</taxon>
    </lineage>
</organism>
<dbReference type="OrthoDB" id="6148755at2759"/>
<dbReference type="SUPFAM" id="SSF81665">
    <property type="entry name" value="Calcium ATPase, transmembrane domain M"/>
    <property type="match status" value="1"/>
</dbReference>
<protein>
    <submittedName>
        <fullName evidence="3 4">Uncharacterized protein LOC111100093</fullName>
    </submittedName>
</protein>
<evidence type="ECO:0000313" key="3">
    <source>
        <dbReference type="RefSeq" id="XP_022287412.1"/>
    </source>
</evidence>
<dbReference type="Proteomes" id="UP000694844">
    <property type="component" value="Chromosome 6"/>
</dbReference>
<feature type="transmembrane region" description="Helical" evidence="1">
    <location>
        <begin position="488"/>
        <end position="505"/>
    </location>
</feature>
<feature type="transmembrane region" description="Helical" evidence="1">
    <location>
        <begin position="574"/>
        <end position="592"/>
    </location>
</feature>
<dbReference type="RefSeq" id="XP_022287413.1">
    <property type="nucleotide sequence ID" value="XM_022431705.1"/>
</dbReference>